<dbReference type="GeneID" id="19327619"/>
<sequence length="376" mass="43107">MYKALANHQIKFLAAASALVLIWFFYLHGLPGDGYLSGFPNLQSGAVPKTHHGAGGIEGLHPDVLDLDAAQQLCSNFRLPAFPRDRVRERKVYDLLLINTEIELLEIRLGQMAPYIDYFIILESDRTFTDKQKPLYVEENWDLFKPYHKQMIRRTMDLTTGDFQNAWNRESASRNAMFSQVVPFLTGDQEAHEDDVLLVSDVDELFKPATVQVLRNCNAPQRVTASSKLMYYSYQWLSNANWDHPQATVYRGEKGKDTVLPDDLRHNAGDYKFFEGAWHCSYCFSTIKELAGKITSFSHTEMDKPEFKDPKRVLERVRNGIDAFDRANCTRVEHNRDVPDFLLANSEKYAYMLDRDPPNANFRDIDASKGIDSTTA</sequence>
<dbReference type="Pfam" id="PF04724">
    <property type="entry name" value="Glyco_transf_17"/>
    <property type="match status" value="1"/>
</dbReference>
<evidence type="ECO:0000313" key="1">
    <source>
        <dbReference type="EMBL" id="EON97430.1"/>
    </source>
</evidence>
<protein>
    <submittedName>
        <fullName evidence="1">Putative glycosyl transferase family 17 protein</fullName>
    </submittedName>
</protein>
<dbReference type="KEGG" id="tmn:UCRPA7_6913"/>
<gene>
    <name evidence="1" type="ORF">UCRPA7_6913</name>
</gene>
<dbReference type="EMBL" id="KB933264">
    <property type="protein sequence ID" value="EON97430.1"/>
    <property type="molecule type" value="Genomic_DNA"/>
</dbReference>
<reference evidence="2" key="1">
    <citation type="journal article" date="2013" name="Genome Announc.">
        <title>Draft genome sequence of the ascomycete Phaeoacremonium aleophilum strain UCR-PA7, a causal agent of the esca disease complex in grapevines.</title>
        <authorList>
            <person name="Blanco-Ulate B."/>
            <person name="Rolshausen P."/>
            <person name="Cantu D."/>
        </authorList>
    </citation>
    <scope>NUCLEOTIDE SEQUENCE [LARGE SCALE GENOMIC DNA]</scope>
    <source>
        <strain evidence="2">UCR-PA7</strain>
    </source>
</reference>
<dbReference type="RefSeq" id="XP_007917639.1">
    <property type="nucleotide sequence ID" value="XM_007919448.1"/>
</dbReference>
<organism evidence="1 2">
    <name type="scientific">Phaeoacremonium minimum (strain UCR-PA7)</name>
    <name type="common">Esca disease fungus</name>
    <name type="synonym">Togninia minima</name>
    <dbReference type="NCBI Taxonomy" id="1286976"/>
    <lineage>
        <taxon>Eukaryota</taxon>
        <taxon>Fungi</taxon>
        <taxon>Dikarya</taxon>
        <taxon>Ascomycota</taxon>
        <taxon>Pezizomycotina</taxon>
        <taxon>Sordariomycetes</taxon>
        <taxon>Sordariomycetidae</taxon>
        <taxon>Togniniales</taxon>
        <taxon>Togniniaceae</taxon>
        <taxon>Phaeoacremonium</taxon>
    </lineage>
</organism>
<dbReference type="PANTHER" id="PTHR12224">
    <property type="entry name" value="BETA-1,4-MANNOSYL-GLYCOPROTEIN BETA-1,4-N-ACETYLGLUCOSAMINYL-TRANSFERASE"/>
    <property type="match status" value="1"/>
</dbReference>
<keyword evidence="1" id="KW-0808">Transferase</keyword>
<dbReference type="HOGENOM" id="CLU_038606_1_0_1"/>
<proteinExistence type="predicted"/>
<dbReference type="Proteomes" id="UP000014074">
    <property type="component" value="Unassembled WGS sequence"/>
</dbReference>
<dbReference type="GO" id="GO:0016020">
    <property type="term" value="C:membrane"/>
    <property type="evidence" value="ECO:0007669"/>
    <property type="project" value="InterPro"/>
</dbReference>
<keyword evidence="2" id="KW-1185">Reference proteome</keyword>
<accession>R8BDR6</accession>
<dbReference type="GO" id="GO:0006044">
    <property type="term" value="P:N-acetylglucosamine metabolic process"/>
    <property type="evidence" value="ECO:0007669"/>
    <property type="project" value="TreeGrafter"/>
</dbReference>
<dbReference type="GO" id="GO:0003830">
    <property type="term" value="F:beta-1,4-mannosylglycoprotein 4-beta-N-acetylglucosaminyltransferase activity"/>
    <property type="evidence" value="ECO:0007669"/>
    <property type="project" value="InterPro"/>
</dbReference>
<dbReference type="InterPro" id="IPR006813">
    <property type="entry name" value="Glyco_trans_17"/>
</dbReference>
<dbReference type="AlphaFoldDB" id="R8BDR6"/>
<name>R8BDR6_PHAM7</name>
<dbReference type="eggNOG" id="ENOG502QPVW">
    <property type="taxonomic scope" value="Eukaryota"/>
</dbReference>
<evidence type="ECO:0000313" key="2">
    <source>
        <dbReference type="Proteomes" id="UP000014074"/>
    </source>
</evidence>
<dbReference type="PANTHER" id="PTHR12224:SF0">
    <property type="entry name" value="BETA-1,4-MANNOSYL-GLYCOPROTEIN 4-BETA-N-ACETYLGLUCOSAMINYLTRANSFERASE"/>
    <property type="match status" value="1"/>
</dbReference>
<dbReference type="OrthoDB" id="6474464at2759"/>